<dbReference type="KEGG" id="sfd:USDA257_c26370"/>
<dbReference type="EMBL" id="CP003563">
    <property type="protein sequence ID" value="AFL51211.1"/>
    <property type="molecule type" value="Genomic_DNA"/>
</dbReference>
<dbReference type="PATRIC" id="fig|1185652.3.peg.2731"/>
<organism evidence="1 2">
    <name type="scientific">Sinorhizobium fredii (strain USDA 257)</name>
    <dbReference type="NCBI Taxonomy" id="1185652"/>
    <lineage>
        <taxon>Bacteria</taxon>
        <taxon>Pseudomonadati</taxon>
        <taxon>Pseudomonadota</taxon>
        <taxon>Alphaproteobacteria</taxon>
        <taxon>Hyphomicrobiales</taxon>
        <taxon>Rhizobiaceae</taxon>
        <taxon>Sinorhizobium/Ensifer group</taxon>
        <taxon>Sinorhizobium</taxon>
    </lineage>
</organism>
<dbReference type="Proteomes" id="UP000006180">
    <property type="component" value="Chromosome"/>
</dbReference>
<proteinExistence type="predicted"/>
<gene>
    <name evidence="1" type="ORF">USDA257_c26370</name>
</gene>
<sequence>MTTASLRANATLAFFLPRRFAMFIAHAFNQHHFTTRVIIDWAA</sequence>
<reference evidence="1 2" key="1">
    <citation type="journal article" date="2012" name="J. Bacteriol.">
        <title>Complete genome sequence of the broad-host-range strain Sinorhizobium fredii USDA257.</title>
        <authorList>
            <person name="Schuldes J."/>
            <person name="Rodriguez Orbegoso M."/>
            <person name="Schmeisser C."/>
            <person name="Krishnan H.B."/>
            <person name="Daniel R."/>
            <person name="Streit W.R."/>
        </authorList>
    </citation>
    <scope>NUCLEOTIDE SEQUENCE [LARGE SCALE GENOMIC DNA]</scope>
    <source>
        <strain evidence="1 2">USDA 257</strain>
    </source>
</reference>
<evidence type="ECO:0000313" key="1">
    <source>
        <dbReference type="EMBL" id="AFL51211.1"/>
    </source>
</evidence>
<accession>I3X5Q5</accession>
<name>I3X5Q5_SINF2</name>
<evidence type="ECO:0000313" key="2">
    <source>
        <dbReference type="Proteomes" id="UP000006180"/>
    </source>
</evidence>
<dbReference type="AlphaFoldDB" id="I3X5Q5"/>
<dbReference type="HOGENOM" id="CLU_3239659_0_0_5"/>
<protein>
    <submittedName>
        <fullName evidence="1">Uncharacterized protein</fullName>
    </submittedName>
</protein>